<dbReference type="GO" id="GO:0030170">
    <property type="term" value="F:pyridoxal phosphate binding"/>
    <property type="evidence" value="ECO:0007669"/>
    <property type="project" value="TreeGrafter"/>
</dbReference>
<dbReference type="Gene3D" id="3.90.1150.10">
    <property type="entry name" value="Aspartate Aminotransferase, domain 1"/>
    <property type="match status" value="1"/>
</dbReference>
<dbReference type="CDD" id="cd00616">
    <property type="entry name" value="AHBA_syn"/>
    <property type="match status" value="1"/>
</dbReference>
<evidence type="ECO:0000256" key="2">
    <source>
        <dbReference type="PIRSR" id="PIRSR000390-2"/>
    </source>
</evidence>
<keyword evidence="4" id="KW-0032">Aminotransferase</keyword>
<dbReference type="InterPro" id="IPR015421">
    <property type="entry name" value="PyrdxlP-dep_Trfase_major"/>
</dbReference>
<accession>A0A0G0XBX7</accession>
<keyword evidence="2 3" id="KW-0663">Pyridoxal phosphate</keyword>
<evidence type="ECO:0000313" key="5">
    <source>
        <dbReference type="Proteomes" id="UP000034961"/>
    </source>
</evidence>
<evidence type="ECO:0000256" key="3">
    <source>
        <dbReference type="RuleBase" id="RU004508"/>
    </source>
</evidence>
<sequence>MRIEFYKHNLGNEEINEAKKVLQSLFLTTGKYVDDFEEAFAKYLNTSYCVGLTSCTASLHLSLLAAGVGRGDEVITTPMSFVATSNAICMANAKPVFVDVEKETGNIDANLIENAITPKTKAILPVHLYGQMVDMKKILAIAKKYNLSVIEDAAHALESEREGIKPGQKSFGACFSFYATKSITSAEGGAFTTNNFNVAKLTRKLRSHGITSELAQRIRTGVKTYNVDVLGWKYNMDNVQGALLLHQVKKIENYWKKRNQIALTYRKEFSKLGINMPLEYKNSKHGRHIFPIWVSPKKRGKIIELLNKNGIGAVVNYPSIHLFSFYRSEFGYKEGMFPNAEEIAKREISLPLYSKLKEKEISYIIATVVYQHISYMIYCSTCIGLGSLYRYYRLFFKYGPA</sequence>
<protein>
    <submittedName>
        <fullName evidence="4">ArnB2: UDP-4-amino-4-deoxy-L-arabinose-oxoglutarate aminotransferase</fullName>
    </submittedName>
</protein>
<dbReference type="Gene3D" id="3.40.640.10">
    <property type="entry name" value="Type I PLP-dependent aspartate aminotransferase-like (Major domain)"/>
    <property type="match status" value="1"/>
</dbReference>
<dbReference type="Proteomes" id="UP000034961">
    <property type="component" value="Unassembled WGS sequence"/>
</dbReference>
<name>A0A0G0XBX7_9BACT</name>
<dbReference type="GO" id="GO:0000271">
    <property type="term" value="P:polysaccharide biosynthetic process"/>
    <property type="evidence" value="ECO:0007669"/>
    <property type="project" value="TreeGrafter"/>
</dbReference>
<reference evidence="4 5" key="1">
    <citation type="journal article" date="2015" name="Nature">
        <title>rRNA introns, odd ribosomes, and small enigmatic genomes across a large radiation of phyla.</title>
        <authorList>
            <person name="Brown C.T."/>
            <person name="Hug L.A."/>
            <person name="Thomas B.C."/>
            <person name="Sharon I."/>
            <person name="Castelle C.J."/>
            <person name="Singh A."/>
            <person name="Wilkins M.J."/>
            <person name="Williams K.H."/>
            <person name="Banfield J.F."/>
        </authorList>
    </citation>
    <scope>NUCLEOTIDE SEQUENCE [LARGE SCALE GENOMIC DNA]</scope>
</reference>
<dbReference type="Pfam" id="PF01041">
    <property type="entry name" value="DegT_DnrJ_EryC1"/>
    <property type="match status" value="1"/>
</dbReference>
<proteinExistence type="inferred from homology"/>
<dbReference type="InterPro" id="IPR015422">
    <property type="entry name" value="PyrdxlP-dep_Trfase_small"/>
</dbReference>
<feature type="modified residue" description="N6-(pyridoxal phosphate)lysine" evidence="2">
    <location>
        <position position="181"/>
    </location>
</feature>
<dbReference type="PIRSF" id="PIRSF000390">
    <property type="entry name" value="PLP_StrS"/>
    <property type="match status" value="1"/>
</dbReference>
<feature type="active site" description="Proton acceptor" evidence="1">
    <location>
        <position position="181"/>
    </location>
</feature>
<dbReference type="PANTHER" id="PTHR30244:SF34">
    <property type="entry name" value="DTDP-4-AMINO-4,6-DIDEOXYGALACTOSE TRANSAMINASE"/>
    <property type="match status" value="1"/>
</dbReference>
<dbReference type="SUPFAM" id="SSF53383">
    <property type="entry name" value="PLP-dependent transferases"/>
    <property type="match status" value="1"/>
</dbReference>
<evidence type="ECO:0000313" key="4">
    <source>
        <dbReference type="EMBL" id="KKR94215.1"/>
    </source>
</evidence>
<comment type="similarity">
    <text evidence="3">Belongs to the DegT/DnrJ/EryC1 family.</text>
</comment>
<dbReference type="EMBL" id="LCAN01000010">
    <property type="protein sequence ID" value="KKR94215.1"/>
    <property type="molecule type" value="Genomic_DNA"/>
</dbReference>
<gene>
    <name evidence="4" type="ORF">UU41_C0010G0002</name>
</gene>
<dbReference type="GO" id="GO:0008483">
    <property type="term" value="F:transaminase activity"/>
    <property type="evidence" value="ECO:0007669"/>
    <property type="project" value="UniProtKB-KW"/>
</dbReference>
<dbReference type="PATRIC" id="fig|1618474.3.peg.428"/>
<keyword evidence="4" id="KW-0808">Transferase</keyword>
<dbReference type="InterPro" id="IPR000653">
    <property type="entry name" value="DegT/StrS_aminotransferase"/>
</dbReference>
<dbReference type="PANTHER" id="PTHR30244">
    <property type="entry name" value="TRANSAMINASE"/>
    <property type="match status" value="1"/>
</dbReference>
<evidence type="ECO:0000256" key="1">
    <source>
        <dbReference type="PIRSR" id="PIRSR000390-1"/>
    </source>
</evidence>
<organism evidence="4 5">
    <name type="scientific">Candidatus Roizmanbacteria bacterium GW2011_GWA1_41_13</name>
    <dbReference type="NCBI Taxonomy" id="1618474"/>
    <lineage>
        <taxon>Bacteria</taxon>
        <taxon>Candidatus Roizmaniibacteriota</taxon>
    </lineage>
</organism>
<comment type="caution">
    <text evidence="4">The sequence shown here is derived from an EMBL/GenBank/DDBJ whole genome shotgun (WGS) entry which is preliminary data.</text>
</comment>
<dbReference type="InterPro" id="IPR015424">
    <property type="entry name" value="PyrdxlP-dep_Trfase"/>
</dbReference>
<dbReference type="AlphaFoldDB" id="A0A0G0XBX7"/>